<accession>A0A7S4MJM5</accession>
<keyword evidence="1" id="KW-0812">Transmembrane</keyword>
<protein>
    <submittedName>
        <fullName evidence="3">Uncharacterized protein</fullName>
    </submittedName>
</protein>
<proteinExistence type="predicted"/>
<keyword evidence="1" id="KW-1133">Transmembrane helix</keyword>
<feature type="chain" id="PRO_5030873522" evidence="2">
    <location>
        <begin position="17"/>
        <end position="376"/>
    </location>
</feature>
<gene>
    <name evidence="3" type="ORF">VSP0166_LOCUS11398</name>
</gene>
<sequence>MLHCVTLLSLILWVSAQTALPPLCTTPELELRAGSTVVKWFNCSTKTFIYNTDADQNYSYKYLDLREVQPDGKVVFSSAAAIDLSVLEEQTGEVYSPYLIEFEELFYEDAPAGRSLSFHAPGVFQIIFSLYNRTVEVEYGGETIEVQAGSLKIDTRLSSWPYQRTDNVLETYFEISSDHHMVECNLTDISDSFVQAFCEGTKNDYRAVYPKFAVVNGNRHNLKFDLVNQTALDGTPFHPDNKEFLESSSYDQSSNDECEQTLKEAQIRSGTFRVTIPYFVGNLFFDPEISVLLQSGGRGGDCSSNGYNILEDPIYWLSVSFVILALCILLLIMGFASTSKGRKLFTGRDSLEATLHNVDRRAQVVAQKLAEQESAL</sequence>
<keyword evidence="1" id="KW-0472">Membrane</keyword>
<dbReference type="AlphaFoldDB" id="A0A7S4MJM5"/>
<keyword evidence="2" id="KW-0732">Signal</keyword>
<feature type="signal peptide" evidence="2">
    <location>
        <begin position="1"/>
        <end position="16"/>
    </location>
</feature>
<name>A0A7S4MJM5_9EUKA</name>
<reference evidence="3" key="1">
    <citation type="submission" date="2021-01" db="EMBL/GenBank/DDBJ databases">
        <authorList>
            <person name="Corre E."/>
            <person name="Pelletier E."/>
            <person name="Niang G."/>
            <person name="Scheremetjew M."/>
            <person name="Finn R."/>
            <person name="Kale V."/>
            <person name="Holt S."/>
            <person name="Cochrane G."/>
            <person name="Meng A."/>
            <person name="Brown T."/>
            <person name="Cohen L."/>
        </authorList>
    </citation>
    <scope>NUCLEOTIDE SEQUENCE</scope>
    <source>
        <strain evidence="3">DIVA3 518/3/11/1/6</strain>
    </source>
</reference>
<organism evidence="3">
    <name type="scientific">Vannella robusta</name>
    <dbReference type="NCBI Taxonomy" id="1487602"/>
    <lineage>
        <taxon>Eukaryota</taxon>
        <taxon>Amoebozoa</taxon>
        <taxon>Discosea</taxon>
        <taxon>Flabellinia</taxon>
        <taxon>Vannellidae</taxon>
        <taxon>Vannella</taxon>
    </lineage>
</organism>
<evidence type="ECO:0000313" key="3">
    <source>
        <dbReference type="EMBL" id="CAE2226721.1"/>
    </source>
</evidence>
<evidence type="ECO:0000256" key="1">
    <source>
        <dbReference type="SAM" id="Phobius"/>
    </source>
</evidence>
<feature type="transmembrane region" description="Helical" evidence="1">
    <location>
        <begin position="314"/>
        <end position="336"/>
    </location>
</feature>
<evidence type="ECO:0000256" key="2">
    <source>
        <dbReference type="SAM" id="SignalP"/>
    </source>
</evidence>
<dbReference type="EMBL" id="HBKP01016098">
    <property type="protein sequence ID" value="CAE2226721.1"/>
    <property type="molecule type" value="Transcribed_RNA"/>
</dbReference>